<dbReference type="InterPro" id="IPR010224">
    <property type="entry name" value="MinD_archaea"/>
</dbReference>
<dbReference type="GO" id="GO:0009898">
    <property type="term" value="C:cytoplasmic side of plasma membrane"/>
    <property type="evidence" value="ECO:0007669"/>
    <property type="project" value="TreeGrafter"/>
</dbReference>
<evidence type="ECO:0000313" key="6">
    <source>
        <dbReference type="Proteomes" id="UP000323075"/>
    </source>
</evidence>
<proteinExistence type="predicted"/>
<evidence type="ECO:0000313" key="4">
    <source>
        <dbReference type="EMBL" id="TYO75622.1"/>
    </source>
</evidence>
<dbReference type="PANTHER" id="PTHR43384">
    <property type="entry name" value="SEPTUM SITE-DETERMINING PROTEIN MIND HOMOLOG, CHLOROPLASTIC-RELATED"/>
    <property type="match status" value="1"/>
</dbReference>
<dbReference type="EMBL" id="CP038631">
    <property type="protein sequence ID" value="QCC44794.1"/>
    <property type="molecule type" value="Genomic_DNA"/>
</dbReference>
<feature type="domain" description="CobQ/CobB/MinD/ParA nucleotide binding" evidence="2">
    <location>
        <begin position="12"/>
        <end position="217"/>
    </location>
</feature>
<dbReference type="InterPro" id="IPR050625">
    <property type="entry name" value="ParA/MinD_ATPase"/>
</dbReference>
<feature type="compositionally biased region" description="Acidic residues" evidence="1">
    <location>
        <begin position="251"/>
        <end position="284"/>
    </location>
</feature>
<accession>A0A4D6GSQ4</accession>
<evidence type="ECO:0000256" key="1">
    <source>
        <dbReference type="SAM" id="MobiDB-lite"/>
    </source>
</evidence>
<evidence type="ECO:0000313" key="5">
    <source>
        <dbReference type="Proteomes" id="UP000296216"/>
    </source>
</evidence>
<dbReference type="GeneID" id="39854976"/>
<name>A0A4D6GSQ4_HALS9</name>
<reference evidence="3" key="3">
    <citation type="journal article" name="MicrobiologyOpen">
        <title>Whole-genome comparison between the type strain of Halobacterium salinarum (DSM 3754(T)) and the laboratory strains R1 and NRC-1.</title>
        <authorList>
            <person name="Pfeiffer F."/>
            <person name="Losensky G."/>
            <person name="Marchfelder A."/>
            <person name="Habermann B."/>
            <person name="Dyall-Smith M."/>
        </authorList>
    </citation>
    <scope>NUCLEOTIDE SEQUENCE</scope>
    <source>
        <strain evidence="3">91-R6</strain>
    </source>
</reference>
<protein>
    <submittedName>
        <fullName evidence="3">ParA domain protein</fullName>
    </submittedName>
    <submittedName>
        <fullName evidence="4">Septum site-determining protein MinD</fullName>
    </submittedName>
</protein>
<dbReference type="InterPro" id="IPR002586">
    <property type="entry name" value="CobQ/CobB/MinD/ParA_Nub-bd_dom"/>
</dbReference>
<dbReference type="SUPFAM" id="SSF52540">
    <property type="entry name" value="P-loop containing nucleoside triphosphate hydrolases"/>
    <property type="match status" value="1"/>
</dbReference>
<dbReference type="AlphaFoldDB" id="A0A4D6GSQ4"/>
<dbReference type="EMBL" id="VRYN01000004">
    <property type="protein sequence ID" value="TYO75622.1"/>
    <property type="molecule type" value="Genomic_DNA"/>
</dbReference>
<dbReference type="PANTHER" id="PTHR43384:SF10">
    <property type="entry name" value="ATPASE INVOLVED IN CHROMOSOME PARTITIONING, PARA_MIND FAMILY"/>
    <property type="match status" value="1"/>
</dbReference>
<reference evidence="3 5" key="1">
    <citation type="journal article" date="2019" name="Microbiol. Resour. Announc.">
        <title>The Genome Sequence of the Halobacterium salinarum Type Strain Is Closely Related to That of Laboratory Strains NRC-1 and R1.</title>
        <authorList>
            <person name="Pfeiffer F."/>
            <person name="Marchfelder A."/>
            <person name="Habermann B."/>
            <person name="Dyall-Smith M.L."/>
        </authorList>
    </citation>
    <scope>NUCLEOTIDE SEQUENCE [LARGE SCALE GENOMIC DNA]</scope>
    <source>
        <strain evidence="3">91-R6</strain>
        <strain evidence="5">ATCC 33171 / DSM 3754 / JCM 8978 / NBRC 102687 / NCIMB 764 / 91-R6</strain>
    </source>
</reference>
<dbReference type="Pfam" id="PF01656">
    <property type="entry name" value="CbiA"/>
    <property type="match status" value="1"/>
</dbReference>
<evidence type="ECO:0000313" key="3">
    <source>
        <dbReference type="EMBL" id="QCC44794.1"/>
    </source>
</evidence>
<dbReference type="InterPro" id="IPR027417">
    <property type="entry name" value="P-loop_NTPase"/>
</dbReference>
<dbReference type="RefSeq" id="WP_136361289.1">
    <property type="nucleotide sequence ID" value="NZ_VRYN01000004.1"/>
</dbReference>
<dbReference type="Proteomes" id="UP000296216">
    <property type="component" value="Chromosome"/>
</dbReference>
<organism evidence="3 5">
    <name type="scientific">Halobacterium salinarum (strain ATCC 33171 / DSM 3754 / JCM 8978 / NBRC 102687 / NCIMB 764 / 91-R6)</name>
    <dbReference type="NCBI Taxonomy" id="2597657"/>
    <lineage>
        <taxon>Archaea</taxon>
        <taxon>Methanobacteriati</taxon>
        <taxon>Methanobacteriota</taxon>
        <taxon>Stenosarchaea group</taxon>
        <taxon>Halobacteria</taxon>
        <taxon>Halobacteriales</taxon>
        <taxon>Halobacteriaceae</taxon>
        <taxon>Halobacterium</taxon>
    </lineage>
</organism>
<dbReference type="Proteomes" id="UP000323075">
    <property type="component" value="Unassembled WGS sequence"/>
</dbReference>
<dbReference type="GO" id="GO:0005829">
    <property type="term" value="C:cytosol"/>
    <property type="evidence" value="ECO:0007669"/>
    <property type="project" value="TreeGrafter"/>
</dbReference>
<dbReference type="GO" id="GO:0016887">
    <property type="term" value="F:ATP hydrolysis activity"/>
    <property type="evidence" value="ECO:0007669"/>
    <property type="project" value="TreeGrafter"/>
</dbReference>
<reference evidence="4 6" key="2">
    <citation type="submission" date="2019-07" db="EMBL/GenBank/DDBJ databases">
        <title>Genomic Encyclopedia of Archaeal and Bacterial Type Strains, Phase II (KMG-II): from individual species to whole genera.</title>
        <authorList>
            <person name="Goeker M."/>
        </authorList>
    </citation>
    <scope>NUCLEOTIDE SEQUENCE [LARGE SCALE GENOMIC DNA]</scope>
    <source>
        <strain evidence="4 6">DSM 3754</strain>
    </source>
</reference>
<dbReference type="GO" id="GO:0005524">
    <property type="term" value="F:ATP binding"/>
    <property type="evidence" value="ECO:0007669"/>
    <property type="project" value="TreeGrafter"/>
</dbReference>
<dbReference type="NCBIfam" id="TIGR01969">
    <property type="entry name" value="minD_arch"/>
    <property type="match status" value="1"/>
</dbReference>
<dbReference type="GO" id="GO:0051782">
    <property type="term" value="P:negative regulation of cell division"/>
    <property type="evidence" value="ECO:0007669"/>
    <property type="project" value="TreeGrafter"/>
</dbReference>
<feature type="region of interest" description="Disordered" evidence="1">
    <location>
        <begin position="239"/>
        <end position="289"/>
    </location>
</feature>
<dbReference type="Gene3D" id="3.40.50.300">
    <property type="entry name" value="P-loop containing nucleotide triphosphate hydrolases"/>
    <property type="match status" value="1"/>
</dbReference>
<gene>
    <name evidence="4" type="ORF">APQ99_01947</name>
    <name evidence="3" type="ORF">HBSAL_05625</name>
</gene>
<sequence>MSEAGREGYVFAVASGKGGVGKSTTTANLGVALADDGFEVALVDVDLGMANLAGLFGLTGDVTLHDVLSGDASPADAAYDAHGVTVVPGSTDLEQFAEADAKSLHRVVTRLRADHDVVLLDAGAGLSYDIAMAMSVADGVLLVTTAELNSLTDATKTGQLVSKLDKPVVGAVFTRTGDGGFDDVEGIAAALGTTDAVTVSVPHDDAVKLAVRKGHPVVDLTPESPAARAYDRLAASLADSIGMTPPQPPADSEDTSTDDGDAFEWVDPDTGESQPDDDDDEADAEGPVYEISIEEMLAEAGVDADEETAERRVKLFDRVKSRLS</sequence>
<evidence type="ECO:0000259" key="2">
    <source>
        <dbReference type="Pfam" id="PF01656"/>
    </source>
</evidence>